<sequence>MKKTTLAIVMATLCLIFKAKSQENNAIDVTSKGIQIGQKMPDINISNLYNYKDANGKPITSLNLSDIKSKLIILDFWATWCAPCVAMIPKMETLQKQFEGEVQILQVTDQTKDEVLPFLKKIKKGASLLLPQVTGDKELAKLFPHVYLPHYVWIDYTGTVKAITGHEEITAENIDKVLDNATGKQGLKQKKDLKIAYDEKRPFLLNGNGGDGSKMIDYSVLSRSEAGIGGGYIYGEFEYNGIKGRRVTGWNQTIPKLYMIALAEGKTAYGFNRLVLDVKDSTELFFKGTKTEYKFSNWRSENEYCYELISARRNDQTFYKRMQDDLDRYFSRYNIKLERRKTMCLALVTTVDHPDLLSKGGKPEFKIGNNYCSLQNMSLDVLLARLNLIYLQSSRYPVVNDTGIKGNVDISFEVNLSDVHSINNALAPFNLKLIEKEVVTEMIVVRDNEKVKI</sequence>
<dbReference type="PROSITE" id="PS51352">
    <property type="entry name" value="THIOREDOXIN_2"/>
    <property type="match status" value="1"/>
</dbReference>
<evidence type="ECO:0000256" key="1">
    <source>
        <dbReference type="ARBA" id="ARBA00023284"/>
    </source>
</evidence>
<feature type="chain" id="PRO_5042543292" evidence="2">
    <location>
        <begin position="22"/>
        <end position="453"/>
    </location>
</feature>
<keyword evidence="2" id="KW-0732">Signal</keyword>
<dbReference type="InterPro" id="IPR036249">
    <property type="entry name" value="Thioredoxin-like_sf"/>
</dbReference>
<dbReference type="SUPFAM" id="SSF52833">
    <property type="entry name" value="Thioredoxin-like"/>
    <property type="match status" value="1"/>
</dbReference>
<dbReference type="Proteomes" id="UP001214530">
    <property type="component" value="Chromosome"/>
</dbReference>
<dbReference type="InterPro" id="IPR050553">
    <property type="entry name" value="Thioredoxin_ResA/DsbE_sf"/>
</dbReference>
<dbReference type="InterPro" id="IPR013766">
    <property type="entry name" value="Thioredoxin_domain"/>
</dbReference>
<dbReference type="InterPro" id="IPR000866">
    <property type="entry name" value="AhpC/TSA"/>
</dbReference>
<gene>
    <name evidence="4" type="ORF">P0Y49_10915</name>
</gene>
<evidence type="ECO:0000259" key="3">
    <source>
        <dbReference type="PROSITE" id="PS51352"/>
    </source>
</evidence>
<feature type="domain" description="Thioredoxin" evidence="3">
    <location>
        <begin position="34"/>
        <end position="183"/>
    </location>
</feature>
<dbReference type="EMBL" id="CP119313">
    <property type="protein sequence ID" value="WEK21647.1"/>
    <property type="molecule type" value="Genomic_DNA"/>
</dbReference>
<dbReference type="Gene3D" id="3.40.30.10">
    <property type="entry name" value="Glutaredoxin"/>
    <property type="match status" value="1"/>
</dbReference>
<dbReference type="PANTHER" id="PTHR42852:SF17">
    <property type="entry name" value="THIOREDOXIN-LIKE PROTEIN HI_1115"/>
    <property type="match status" value="1"/>
</dbReference>
<evidence type="ECO:0000313" key="5">
    <source>
        <dbReference type="Proteomes" id="UP001214530"/>
    </source>
</evidence>
<protein>
    <submittedName>
        <fullName evidence="4">TlpA disulfide reductase family protein</fullName>
    </submittedName>
</protein>
<dbReference type="PANTHER" id="PTHR42852">
    <property type="entry name" value="THIOL:DISULFIDE INTERCHANGE PROTEIN DSBE"/>
    <property type="match status" value="1"/>
</dbReference>
<dbReference type="GO" id="GO:0016209">
    <property type="term" value="F:antioxidant activity"/>
    <property type="evidence" value="ECO:0007669"/>
    <property type="project" value="InterPro"/>
</dbReference>
<feature type="signal peptide" evidence="2">
    <location>
        <begin position="1"/>
        <end position="21"/>
    </location>
</feature>
<dbReference type="Pfam" id="PF00578">
    <property type="entry name" value="AhpC-TSA"/>
    <property type="match status" value="1"/>
</dbReference>
<dbReference type="GO" id="GO:0016491">
    <property type="term" value="F:oxidoreductase activity"/>
    <property type="evidence" value="ECO:0007669"/>
    <property type="project" value="InterPro"/>
</dbReference>
<organism evidence="4 5">
    <name type="scientific">Candidatus Pedobacter colombiensis</name>
    <dbReference type="NCBI Taxonomy" id="3121371"/>
    <lineage>
        <taxon>Bacteria</taxon>
        <taxon>Pseudomonadati</taxon>
        <taxon>Bacteroidota</taxon>
        <taxon>Sphingobacteriia</taxon>
        <taxon>Sphingobacteriales</taxon>
        <taxon>Sphingobacteriaceae</taxon>
        <taxon>Pedobacter</taxon>
    </lineage>
</organism>
<keyword evidence="1" id="KW-0676">Redox-active center</keyword>
<name>A0AAJ6B7Z7_9SPHI</name>
<evidence type="ECO:0000256" key="2">
    <source>
        <dbReference type="SAM" id="SignalP"/>
    </source>
</evidence>
<dbReference type="AlphaFoldDB" id="A0AAJ6B7Z7"/>
<evidence type="ECO:0000313" key="4">
    <source>
        <dbReference type="EMBL" id="WEK21647.1"/>
    </source>
</evidence>
<dbReference type="InterPro" id="IPR017937">
    <property type="entry name" value="Thioredoxin_CS"/>
</dbReference>
<accession>A0AAJ6B7Z7</accession>
<dbReference type="CDD" id="cd02966">
    <property type="entry name" value="TlpA_like_family"/>
    <property type="match status" value="1"/>
</dbReference>
<dbReference type="PROSITE" id="PS00194">
    <property type="entry name" value="THIOREDOXIN_1"/>
    <property type="match status" value="1"/>
</dbReference>
<reference evidence="4" key="1">
    <citation type="submission" date="2023-03" db="EMBL/GenBank/DDBJ databases">
        <title>Andean soil-derived lignocellulolytic bacterial consortium as a source of novel taxa and putative plastic-active enzymes.</title>
        <authorList>
            <person name="Diaz-Garcia L."/>
            <person name="Chuvochina M."/>
            <person name="Feuerriegel G."/>
            <person name="Bunk B."/>
            <person name="Sproer C."/>
            <person name="Streit W.R."/>
            <person name="Rodriguez L.M."/>
            <person name="Overmann J."/>
            <person name="Jimenez D.J."/>
        </authorList>
    </citation>
    <scope>NUCLEOTIDE SEQUENCE</scope>
    <source>
        <strain evidence="4">MAG 3858</strain>
    </source>
</reference>
<proteinExistence type="predicted"/>